<gene>
    <name evidence="3" type="ORF">BECKDK2373B_GA0170837_101414</name>
    <name evidence="2" type="ORF">BECKDK2373C_GA0170839_101539</name>
</gene>
<name>A0A450S485_9GAMM</name>
<dbReference type="Gene3D" id="1.10.3480.10">
    <property type="entry name" value="TorD-like"/>
    <property type="match status" value="1"/>
</dbReference>
<evidence type="ECO:0000313" key="3">
    <source>
        <dbReference type="EMBL" id="VFJ46749.1"/>
    </source>
</evidence>
<evidence type="ECO:0000313" key="2">
    <source>
        <dbReference type="EMBL" id="VFJ46616.1"/>
    </source>
</evidence>
<proteinExistence type="predicted"/>
<dbReference type="InterPro" id="IPR036411">
    <property type="entry name" value="TorD-like_sf"/>
</dbReference>
<accession>A0A450S485</accession>
<evidence type="ECO:0000256" key="1">
    <source>
        <dbReference type="ARBA" id="ARBA00023186"/>
    </source>
</evidence>
<dbReference type="InterPro" id="IPR050289">
    <property type="entry name" value="TorD/DmsD_chaperones"/>
</dbReference>
<organism evidence="2">
    <name type="scientific">Candidatus Kentrum sp. DK</name>
    <dbReference type="NCBI Taxonomy" id="2126562"/>
    <lineage>
        <taxon>Bacteria</taxon>
        <taxon>Pseudomonadati</taxon>
        <taxon>Pseudomonadota</taxon>
        <taxon>Gammaproteobacteria</taxon>
        <taxon>Candidatus Kentrum</taxon>
    </lineage>
</organism>
<protein>
    <submittedName>
        <fullName evidence="2">Chaperone TorD involved in molybdoenzyme TorA maturation</fullName>
    </submittedName>
</protein>
<dbReference type="Pfam" id="PF02613">
    <property type="entry name" value="Nitrate_red_del"/>
    <property type="match status" value="1"/>
</dbReference>
<dbReference type="PANTHER" id="PTHR34227">
    <property type="entry name" value="CHAPERONE PROTEIN YCDY"/>
    <property type="match status" value="1"/>
</dbReference>
<dbReference type="PANTHER" id="PTHR34227:SF1">
    <property type="entry name" value="DIMETHYL SULFOXIDE REDUCTASE CHAPERONE-RELATED"/>
    <property type="match status" value="1"/>
</dbReference>
<dbReference type="SUPFAM" id="SSF89155">
    <property type="entry name" value="TorD-like"/>
    <property type="match status" value="1"/>
</dbReference>
<reference evidence="2" key="1">
    <citation type="submission" date="2019-02" db="EMBL/GenBank/DDBJ databases">
        <authorList>
            <person name="Gruber-Vodicka R. H."/>
            <person name="Seah K. B. B."/>
        </authorList>
    </citation>
    <scope>NUCLEOTIDE SEQUENCE</scope>
    <source>
        <strain evidence="2">BECK_DK161</strain>
        <strain evidence="3">BECK_DK47</strain>
    </source>
</reference>
<dbReference type="EMBL" id="CAADEX010000014">
    <property type="protein sequence ID" value="VFJ46749.1"/>
    <property type="molecule type" value="Genomic_DNA"/>
</dbReference>
<keyword evidence="1" id="KW-0143">Chaperone</keyword>
<sequence>MQNQINPEFLRLLAGLLAAPEDDSLSVLSELAEAHAWLREPATELAERGLPHWQAEHTSLFVSHYPKTICPPFESAYRGGTMGGSVVEELSLLYAESGLKAEENMPPDYLGTILECAAWLLEEKSAEDPLYRALWEKHVADWVPRFADDMMNREEGLLLYRRLGERMKSIIEARD</sequence>
<dbReference type="EMBL" id="CAADEY010000015">
    <property type="protein sequence ID" value="VFJ46616.1"/>
    <property type="molecule type" value="Genomic_DNA"/>
</dbReference>
<dbReference type="AlphaFoldDB" id="A0A450S485"/>
<dbReference type="InterPro" id="IPR020945">
    <property type="entry name" value="DMSO/NO3_reduct_chaperone"/>
</dbReference>